<protein>
    <recommendedName>
        <fullName evidence="2">Ribosomal silencing factor RsfS</fullName>
    </recommendedName>
</protein>
<evidence type="ECO:0000256" key="2">
    <source>
        <dbReference type="HAMAP-Rule" id="MF_01477"/>
    </source>
</evidence>
<dbReference type="Pfam" id="PF02410">
    <property type="entry name" value="RsfS"/>
    <property type="match status" value="1"/>
</dbReference>
<evidence type="ECO:0000313" key="4">
    <source>
        <dbReference type="Proteomes" id="UP000660021"/>
    </source>
</evidence>
<organism evidence="3 4">
    <name type="scientific">Pseudoflavonifractor hominis</name>
    <dbReference type="NCBI Taxonomy" id="2763059"/>
    <lineage>
        <taxon>Bacteria</taxon>
        <taxon>Bacillati</taxon>
        <taxon>Bacillota</taxon>
        <taxon>Clostridia</taxon>
        <taxon>Eubacteriales</taxon>
        <taxon>Oscillospiraceae</taxon>
        <taxon>Pseudoflavonifractor</taxon>
    </lineage>
</organism>
<proteinExistence type="inferred from homology"/>
<dbReference type="InterPro" id="IPR004394">
    <property type="entry name" value="Iojap/RsfS/C7orf30"/>
</dbReference>
<keyword evidence="2" id="KW-0678">Repressor</keyword>
<dbReference type="PANTHER" id="PTHR21043">
    <property type="entry name" value="IOJAP SUPERFAMILY ORTHOLOG"/>
    <property type="match status" value="1"/>
</dbReference>
<dbReference type="EMBL" id="JACOPR010000001">
    <property type="protein sequence ID" value="MBC5729640.1"/>
    <property type="molecule type" value="Genomic_DNA"/>
</dbReference>
<keyword evidence="2" id="KW-0810">Translation regulation</keyword>
<dbReference type="Gene3D" id="3.30.460.10">
    <property type="entry name" value="Beta Polymerase, domain 2"/>
    <property type="match status" value="1"/>
</dbReference>
<dbReference type="PANTHER" id="PTHR21043:SF0">
    <property type="entry name" value="MITOCHONDRIAL ASSEMBLY OF RIBOSOMAL LARGE SUBUNIT PROTEIN 1"/>
    <property type="match status" value="1"/>
</dbReference>
<dbReference type="NCBIfam" id="TIGR00090">
    <property type="entry name" value="rsfS_iojap_ybeB"/>
    <property type="match status" value="1"/>
</dbReference>
<dbReference type="HAMAP" id="MF_01477">
    <property type="entry name" value="Iojap_RsfS"/>
    <property type="match status" value="1"/>
</dbReference>
<dbReference type="InterPro" id="IPR043519">
    <property type="entry name" value="NT_sf"/>
</dbReference>
<keyword evidence="4" id="KW-1185">Reference proteome</keyword>
<dbReference type="RefSeq" id="WP_101693730.1">
    <property type="nucleotide sequence ID" value="NZ_JACOPR010000001.1"/>
</dbReference>
<sequence>MTPKELALAAVKALDSKKGQDIKVLETGHLTTLADYFVLCTATSTTQVKALADTCEKMLKDQGEMPHHVEGHRDGGWILLDFSSVVIHVFMEESRKFYDLERLWSDATEVDISDIVLPNG</sequence>
<evidence type="ECO:0000256" key="1">
    <source>
        <dbReference type="ARBA" id="ARBA00010574"/>
    </source>
</evidence>
<dbReference type="Proteomes" id="UP000660021">
    <property type="component" value="Unassembled WGS sequence"/>
</dbReference>
<keyword evidence="2" id="KW-0963">Cytoplasm</keyword>
<comment type="caution">
    <text evidence="3">The sequence shown here is derived from an EMBL/GenBank/DDBJ whole genome shotgun (WGS) entry which is preliminary data.</text>
</comment>
<dbReference type="SUPFAM" id="SSF81301">
    <property type="entry name" value="Nucleotidyltransferase"/>
    <property type="match status" value="1"/>
</dbReference>
<reference evidence="3 4" key="1">
    <citation type="submission" date="2020-08" db="EMBL/GenBank/DDBJ databases">
        <title>Genome public.</title>
        <authorList>
            <person name="Liu C."/>
            <person name="Sun Q."/>
        </authorList>
    </citation>
    <scope>NUCLEOTIDE SEQUENCE [LARGE SCALE GENOMIC DNA]</scope>
    <source>
        <strain evidence="3 4">New-38</strain>
    </source>
</reference>
<comment type="function">
    <text evidence="2">Functions as a ribosomal silencing factor. Interacts with ribosomal protein uL14 (rplN), blocking formation of intersubunit bridge B8. Prevents association of the 30S and 50S ribosomal subunits and the formation of functional ribosomes, thus repressing translation.</text>
</comment>
<comment type="similarity">
    <text evidence="1 2">Belongs to the Iojap/RsfS family.</text>
</comment>
<comment type="subcellular location">
    <subcellularLocation>
        <location evidence="2">Cytoplasm</location>
    </subcellularLocation>
</comment>
<comment type="subunit">
    <text evidence="2">Interacts with ribosomal protein uL14 (rplN).</text>
</comment>
<accession>A0ABR7HQ43</accession>
<gene>
    <name evidence="2 3" type="primary">rsfS</name>
    <name evidence="3" type="ORF">H8S34_02185</name>
</gene>
<name>A0ABR7HQ43_9FIRM</name>
<evidence type="ECO:0000313" key="3">
    <source>
        <dbReference type="EMBL" id="MBC5729640.1"/>
    </source>
</evidence>